<dbReference type="EMBL" id="QKVK01000002">
    <property type="protein sequence ID" value="PZF78016.1"/>
    <property type="molecule type" value="Genomic_DNA"/>
</dbReference>
<dbReference type="GO" id="GO:0006004">
    <property type="term" value="P:fucose metabolic process"/>
    <property type="evidence" value="ECO:0007669"/>
    <property type="project" value="TreeGrafter"/>
</dbReference>
<evidence type="ECO:0000313" key="4">
    <source>
        <dbReference type="EMBL" id="PZF78016.1"/>
    </source>
</evidence>
<dbReference type="InterPro" id="IPR050443">
    <property type="entry name" value="RbsD/FucU_mutarotase"/>
</dbReference>
<dbReference type="AlphaFoldDB" id="A0A2W2BX44"/>
<dbReference type="RefSeq" id="WP_111196911.1">
    <property type="nucleotide sequence ID" value="NZ_QKVK01000002.1"/>
</dbReference>
<dbReference type="Pfam" id="PF05025">
    <property type="entry name" value="RbsD_FucU"/>
    <property type="match status" value="1"/>
</dbReference>
<organism evidence="4 5">
    <name type="scientific">Aestuariivirga litoralis</name>
    <dbReference type="NCBI Taxonomy" id="2650924"/>
    <lineage>
        <taxon>Bacteria</taxon>
        <taxon>Pseudomonadati</taxon>
        <taxon>Pseudomonadota</taxon>
        <taxon>Alphaproteobacteria</taxon>
        <taxon>Hyphomicrobiales</taxon>
        <taxon>Aestuariivirgaceae</taxon>
        <taxon>Aestuariivirga</taxon>
    </lineage>
</organism>
<protein>
    <submittedName>
        <fullName evidence="4">Uncharacterized protein</fullName>
    </submittedName>
</protein>
<dbReference type="GO" id="GO:0042806">
    <property type="term" value="F:fucose binding"/>
    <property type="evidence" value="ECO:0007669"/>
    <property type="project" value="TreeGrafter"/>
</dbReference>
<dbReference type="SUPFAM" id="SSF102546">
    <property type="entry name" value="RbsD-like"/>
    <property type="match status" value="1"/>
</dbReference>
<name>A0A2W2BX44_9HYPH</name>
<comment type="caution">
    <text evidence="4">The sequence shown here is derived from an EMBL/GenBank/DDBJ whole genome shotgun (WGS) entry which is preliminary data.</text>
</comment>
<comment type="catalytic activity">
    <reaction evidence="1">
        <text>beta-D-ribopyranose = beta-D-ribofuranose</text>
        <dbReference type="Rhea" id="RHEA:25432"/>
        <dbReference type="ChEBI" id="CHEBI:27476"/>
        <dbReference type="ChEBI" id="CHEBI:47002"/>
        <dbReference type="EC" id="5.4.99.62"/>
    </reaction>
</comment>
<evidence type="ECO:0000256" key="2">
    <source>
        <dbReference type="ARBA" id="ARBA00023235"/>
    </source>
</evidence>
<dbReference type="PANTHER" id="PTHR31690">
    <property type="entry name" value="FUCOSE MUTAROTASE"/>
    <property type="match status" value="1"/>
</dbReference>
<evidence type="ECO:0000256" key="1">
    <source>
        <dbReference type="ARBA" id="ARBA00000223"/>
    </source>
</evidence>
<gene>
    <name evidence="4" type="ORF">DK847_06210</name>
</gene>
<dbReference type="InterPro" id="IPR023750">
    <property type="entry name" value="RbsD-like_sf"/>
</dbReference>
<keyword evidence="5" id="KW-1185">Reference proteome</keyword>
<dbReference type="GO" id="GO:0036373">
    <property type="term" value="F:L-fucose mutarotase activity"/>
    <property type="evidence" value="ECO:0007669"/>
    <property type="project" value="UniProtKB-EC"/>
</dbReference>
<dbReference type="Gene3D" id="3.40.1650.10">
    <property type="entry name" value="RbsD-like domain"/>
    <property type="match status" value="1"/>
</dbReference>
<dbReference type="InterPro" id="IPR007721">
    <property type="entry name" value="RbsD_FucU"/>
</dbReference>
<proteinExistence type="predicted"/>
<evidence type="ECO:0000256" key="3">
    <source>
        <dbReference type="ARBA" id="ARBA00036324"/>
    </source>
</evidence>
<sequence length="150" mass="16739">MLKNIPATLSPDLLWCLASMGHAERLVLVDRNFPAHDVARHTATGKLIELPGLDIPQAARAILSVMPLDDFIPDPVSRMQVVGEPDRLLPMQAEVHRIAREAEGRDVGMEALERFAFYEAAKKGFCVVRTSEFRPYGCFLFTMGVIFDGR</sequence>
<accession>A0A2W2BX44</accession>
<dbReference type="PANTHER" id="PTHR31690:SF4">
    <property type="entry name" value="FUCOSE MUTAROTASE"/>
    <property type="match status" value="1"/>
</dbReference>
<comment type="catalytic activity">
    <reaction evidence="3">
        <text>alpha-L-fucose = beta-L-fucose</text>
        <dbReference type="Rhea" id="RHEA:25580"/>
        <dbReference type="ChEBI" id="CHEBI:42548"/>
        <dbReference type="ChEBI" id="CHEBI:42589"/>
        <dbReference type="EC" id="5.1.3.29"/>
    </reaction>
</comment>
<evidence type="ECO:0000313" key="5">
    <source>
        <dbReference type="Proteomes" id="UP000248795"/>
    </source>
</evidence>
<dbReference type="GO" id="GO:0062193">
    <property type="term" value="F:D-ribose pyranase activity"/>
    <property type="evidence" value="ECO:0007669"/>
    <property type="project" value="UniProtKB-EC"/>
</dbReference>
<dbReference type="Proteomes" id="UP000248795">
    <property type="component" value="Unassembled WGS sequence"/>
</dbReference>
<keyword evidence="2" id="KW-0413">Isomerase</keyword>
<reference evidence="5" key="1">
    <citation type="submission" date="2018-06" db="EMBL/GenBank/DDBJ databases">
        <title>Aestuariibacter litoralis strain KCTC 52945T.</title>
        <authorList>
            <person name="Li X."/>
            <person name="Salam N."/>
            <person name="Li J.-L."/>
            <person name="Chen Y.-M."/>
            <person name="Yang Z.-W."/>
            <person name="Zhang L.-Y."/>
            <person name="Han M.-X."/>
            <person name="Xiao M."/>
            <person name="Li W.-J."/>
        </authorList>
    </citation>
    <scope>NUCLEOTIDE SEQUENCE [LARGE SCALE GENOMIC DNA]</scope>
    <source>
        <strain evidence="5">KCTC 52945</strain>
    </source>
</reference>